<protein>
    <submittedName>
        <fullName evidence="2">Arabinosyltransferase XEG113</fullName>
    </submittedName>
</protein>
<evidence type="ECO:0000313" key="2">
    <source>
        <dbReference type="EMBL" id="GFD24044.1"/>
    </source>
</evidence>
<dbReference type="EMBL" id="BKCJ011349406">
    <property type="protein sequence ID" value="GFD24044.1"/>
    <property type="molecule type" value="Genomic_DNA"/>
</dbReference>
<dbReference type="PANTHER" id="PTHR46936:SF1">
    <property type="entry name" value="ARABINOSYLTRANSFERASE XEG113"/>
    <property type="match status" value="1"/>
</dbReference>
<dbReference type="GO" id="GO:0052636">
    <property type="term" value="F:arabinosyltransferase activity"/>
    <property type="evidence" value="ECO:0007669"/>
    <property type="project" value="TreeGrafter"/>
</dbReference>
<dbReference type="Pfam" id="PF03407">
    <property type="entry name" value="Nucleotid_trans"/>
    <property type="match status" value="1"/>
</dbReference>
<feature type="domain" description="Nucleotide-diphospho-sugar transferase" evidence="1">
    <location>
        <begin position="12"/>
        <end position="68"/>
    </location>
</feature>
<name>A0A699UW24_TANCI</name>
<dbReference type="InterPro" id="IPR005069">
    <property type="entry name" value="Nucl-diP-sugar_transferase"/>
</dbReference>
<reference evidence="2" key="1">
    <citation type="journal article" date="2019" name="Sci. Rep.">
        <title>Draft genome of Tanacetum cinerariifolium, the natural source of mosquito coil.</title>
        <authorList>
            <person name="Yamashiro T."/>
            <person name="Shiraishi A."/>
            <person name="Satake H."/>
            <person name="Nakayama K."/>
        </authorList>
    </citation>
    <scope>NUCLEOTIDE SEQUENCE</scope>
</reference>
<dbReference type="InterPro" id="IPR053250">
    <property type="entry name" value="Glycosyltransferase_77"/>
</dbReference>
<gene>
    <name evidence="2" type="ORF">Tci_896013</name>
</gene>
<organism evidence="2">
    <name type="scientific">Tanacetum cinerariifolium</name>
    <name type="common">Dalmatian daisy</name>
    <name type="synonym">Chrysanthemum cinerariifolium</name>
    <dbReference type="NCBI Taxonomy" id="118510"/>
    <lineage>
        <taxon>Eukaryota</taxon>
        <taxon>Viridiplantae</taxon>
        <taxon>Streptophyta</taxon>
        <taxon>Embryophyta</taxon>
        <taxon>Tracheophyta</taxon>
        <taxon>Spermatophyta</taxon>
        <taxon>Magnoliopsida</taxon>
        <taxon>eudicotyledons</taxon>
        <taxon>Gunneridae</taxon>
        <taxon>Pentapetalae</taxon>
        <taxon>asterids</taxon>
        <taxon>campanulids</taxon>
        <taxon>Asterales</taxon>
        <taxon>Asteraceae</taxon>
        <taxon>Asteroideae</taxon>
        <taxon>Anthemideae</taxon>
        <taxon>Anthemidinae</taxon>
        <taxon>Tanacetum</taxon>
    </lineage>
</organism>
<sequence>VTDDRLDLWQQVGGAYNIGIFHWRPTESAKKLAREWKDMLVADDKIWDQNGFNDLVHRQLGPTVDDESGLVYAYLLCSGDVSATQIRGLCCTHHIPICRNGRKAAQIT</sequence>
<feature type="non-terminal residue" evidence="2">
    <location>
        <position position="1"/>
    </location>
</feature>
<dbReference type="AlphaFoldDB" id="A0A699UW24"/>
<dbReference type="GO" id="GO:0005794">
    <property type="term" value="C:Golgi apparatus"/>
    <property type="evidence" value="ECO:0007669"/>
    <property type="project" value="TreeGrafter"/>
</dbReference>
<comment type="caution">
    <text evidence="2">The sequence shown here is derived from an EMBL/GenBank/DDBJ whole genome shotgun (WGS) entry which is preliminary data.</text>
</comment>
<dbReference type="GO" id="GO:0052325">
    <property type="term" value="P:cell wall pectin biosynthetic process"/>
    <property type="evidence" value="ECO:0007669"/>
    <property type="project" value="TreeGrafter"/>
</dbReference>
<keyword evidence="2" id="KW-0808">Transferase</keyword>
<accession>A0A699UW24</accession>
<dbReference type="PANTHER" id="PTHR46936">
    <property type="entry name" value="ARABINOSYLTRANSFERASE XEG113"/>
    <property type="match status" value="1"/>
</dbReference>
<evidence type="ECO:0000259" key="1">
    <source>
        <dbReference type="Pfam" id="PF03407"/>
    </source>
</evidence>
<proteinExistence type="predicted"/>